<gene>
    <name evidence="9" type="ORF">HNAJ_LOCUS9141</name>
</gene>
<dbReference type="Proteomes" id="UP000278807">
    <property type="component" value="Unassembled WGS sequence"/>
</dbReference>
<feature type="domain" description="TLC" evidence="8">
    <location>
        <begin position="58"/>
        <end position="263"/>
    </location>
</feature>
<proteinExistence type="predicted"/>
<feature type="transmembrane region" description="Helical" evidence="7">
    <location>
        <begin position="97"/>
        <end position="118"/>
    </location>
</feature>
<evidence type="ECO:0000256" key="7">
    <source>
        <dbReference type="SAM" id="Phobius"/>
    </source>
</evidence>
<reference evidence="11" key="1">
    <citation type="submission" date="2017-02" db="UniProtKB">
        <authorList>
            <consortium name="WormBaseParasite"/>
        </authorList>
    </citation>
    <scope>IDENTIFICATION</scope>
</reference>
<dbReference type="PANTHER" id="PTHR13439">
    <property type="entry name" value="CT120 PROTEIN"/>
    <property type="match status" value="1"/>
</dbReference>
<dbReference type="GO" id="GO:0016020">
    <property type="term" value="C:membrane"/>
    <property type="evidence" value="ECO:0007669"/>
    <property type="project" value="UniProtKB-SubCell"/>
</dbReference>
<dbReference type="AlphaFoldDB" id="A0A0R3TNZ2"/>
<dbReference type="GO" id="GO:0055088">
    <property type="term" value="P:lipid homeostasis"/>
    <property type="evidence" value="ECO:0007669"/>
    <property type="project" value="TreeGrafter"/>
</dbReference>
<evidence type="ECO:0000256" key="5">
    <source>
        <dbReference type="PROSITE-ProRule" id="PRU00205"/>
    </source>
</evidence>
<dbReference type="EMBL" id="UZAE01012507">
    <property type="protein sequence ID" value="VDO05464.1"/>
    <property type="molecule type" value="Genomic_DNA"/>
</dbReference>
<feature type="transmembrane region" description="Helical" evidence="7">
    <location>
        <begin position="418"/>
        <end position="439"/>
    </location>
</feature>
<dbReference type="PANTHER" id="PTHR13439:SF0">
    <property type="entry name" value="TOPOISOMERASE I DAMAGE AFFECTED PROTEIN 4"/>
    <property type="match status" value="1"/>
</dbReference>
<evidence type="ECO:0000313" key="10">
    <source>
        <dbReference type="Proteomes" id="UP000278807"/>
    </source>
</evidence>
<dbReference type="STRING" id="102285.A0A0R3TNZ2"/>
<feature type="transmembrane region" description="Helical" evidence="7">
    <location>
        <begin position="236"/>
        <end position="257"/>
    </location>
</feature>
<dbReference type="Pfam" id="PF03798">
    <property type="entry name" value="TRAM_LAG1_CLN8"/>
    <property type="match status" value="1"/>
</dbReference>
<evidence type="ECO:0000256" key="1">
    <source>
        <dbReference type="ARBA" id="ARBA00004141"/>
    </source>
</evidence>
<keyword evidence="3 7" id="KW-1133">Transmembrane helix</keyword>
<evidence type="ECO:0000259" key="8">
    <source>
        <dbReference type="PROSITE" id="PS50922"/>
    </source>
</evidence>
<sequence length="634" mass="73394">MSEQQIDTLTSEELQTSTEPQEYHVYILLSFLFWSFVHHLASKWMFRNNPTYRALSKNKRMEWDSRIMSTIHATIVSILCVVSLVKETQLWADPFFAQGRLGVLALCISIGYFTCDLISMPIYYDRKNMIIFTLHHLVATIAFYQILDYKVGLFFGVYRLTTELSTPFTNQRWFYRKVGYTLDRRRVAIVSLIFSIFFVITRNLMILPYWGFVYLIFNSEGHVQARARLPFLDISWFVSSLILDALNIYWAILVYPIGINAAVKLYRADWRTDFDRARDKLRDRFTSARRRALTNDCIAFAEINVVLGVLPNVVIPGHFDPSRFINRIRRTASFSRIQQAWEDLKVFPGEFNFDGLSSMAMSERSSPIRCYSDVDDDGDDPVMNELSRRGSLLVKNHIVSDDEVDTGLKITFRRKRSLSGVTGSSAFVAAVTVAIKQLRYDTSSNTSAQHFYHYGPIFYLSIVLFLQLFNVIFRITFFYSFLGFLFGWTYLRFFQRHTDGKRGDFRPNFAFVSFFPRFIQPLIAILVNLIYAVFLTFKLCPKIEQQYEILSASSFSKDVPTVSFRDNERHKRMALHDLNARLAKKHEPLEQWPSLFDEEGRSPPSDGSLLQPAPASSHQPAKSSTSANDDLPDV</sequence>
<dbReference type="OrthoDB" id="10266980at2759"/>
<evidence type="ECO:0000256" key="4">
    <source>
        <dbReference type="ARBA" id="ARBA00023136"/>
    </source>
</evidence>
<accession>A0A0R3TNZ2</accession>
<evidence type="ECO:0000256" key="6">
    <source>
        <dbReference type="SAM" id="MobiDB-lite"/>
    </source>
</evidence>
<dbReference type="InterPro" id="IPR006634">
    <property type="entry name" value="TLC-dom"/>
</dbReference>
<feature type="transmembrane region" description="Helical" evidence="7">
    <location>
        <begin position="23"/>
        <end position="46"/>
    </location>
</feature>
<reference evidence="9 10" key="2">
    <citation type="submission" date="2018-11" db="EMBL/GenBank/DDBJ databases">
        <authorList>
            <consortium name="Pathogen Informatics"/>
        </authorList>
    </citation>
    <scope>NUCLEOTIDE SEQUENCE [LARGE SCALE GENOMIC DNA]</scope>
</reference>
<evidence type="ECO:0000313" key="9">
    <source>
        <dbReference type="EMBL" id="VDO05464.1"/>
    </source>
</evidence>
<evidence type="ECO:0000256" key="3">
    <source>
        <dbReference type="ARBA" id="ARBA00022989"/>
    </source>
</evidence>
<dbReference type="PROSITE" id="PS50922">
    <property type="entry name" value="TLC"/>
    <property type="match status" value="1"/>
</dbReference>
<organism evidence="11">
    <name type="scientific">Rodentolepis nana</name>
    <name type="common">Dwarf tapeworm</name>
    <name type="synonym">Hymenolepis nana</name>
    <dbReference type="NCBI Taxonomy" id="102285"/>
    <lineage>
        <taxon>Eukaryota</taxon>
        <taxon>Metazoa</taxon>
        <taxon>Spiralia</taxon>
        <taxon>Lophotrochozoa</taxon>
        <taxon>Platyhelminthes</taxon>
        <taxon>Cestoda</taxon>
        <taxon>Eucestoda</taxon>
        <taxon>Cyclophyllidea</taxon>
        <taxon>Hymenolepididae</taxon>
        <taxon>Rodentolepis</taxon>
    </lineage>
</organism>
<keyword evidence="10" id="KW-1185">Reference proteome</keyword>
<feature type="transmembrane region" description="Helical" evidence="7">
    <location>
        <begin position="476"/>
        <end position="494"/>
    </location>
</feature>
<feature type="transmembrane region" description="Helical" evidence="7">
    <location>
        <begin position="67"/>
        <end position="85"/>
    </location>
</feature>
<feature type="transmembrane region" description="Helical" evidence="7">
    <location>
        <begin position="187"/>
        <end position="216"/>
    </location>
</feature>
<dbReference type="GO" id="GO:0005783">
    <property type="term" value="C:endoplasmic reticulum"/>
    <property type="evidence" value="ECO:0007669"/>
    <property type="project" value="TreeGrafter"/>
</dbReference>
<keyword evidence="4 5" id="KW-0472">Membrane</keyword>
<evidence type="ECO:0000313" key="11">
    <source>
        <dbReference type="WBParaSite" id="HNAJ_0000914501-mRNA-1"/>
    </source>
</evidence>
<feature type="compositionally biased region" description="Polar residues" evidence="6">
    <location>
        <begin position="614"/>
        <end position="628"/>
    </location>
</feature>
<protein>
    <submittedName>
        <fullName evidence="11">TLC domain-containing protein</fullName>
    </submittedName>
</protein>
<feature type="transmembrane region" description="Helical" evidence="7">
    <location>
        <begin position="451"/>
        <end position="469"/>
    </location>
</feature>
<dbReference type="SMART" id="SM00724">
    <property type="entry name" value="TLC"/>
    <property type="match status" value="1"/>
</dbReference>
<keyword evidence="2 5" id="KW-0812">Transmembrane</keyword>
<feature type="region of interest" description="Disordered" evidence="6">
    <location>
        <begin position="589"/>
        <end position="634"/>
    </location>
</feature>
<comment type="subcellular location">
    <subcellularLocation>
        <location evidence="1">Membrane</location>
        <topology evidence="1">Multi-pass membrane protein</topology>
    </subcellularLocation>
</comment>
<dbReference type="WBParaSite" id="HNAJ_0000914501-mRNA-1">
    <property type="protein sequence ID" value="HNAJ_0000914501-mRNA-1"/>
    <property type="gene ID" value="HNAJ_0000914501"/>
</dbReference>
<dbReference type="InterPro" id="IPR050846">
    <property type="entry name" value="TLCD"/>
</dbReference>
<name>A0A0R3TNZ2_RODNA</name>
<feature type="transmembrane region" description="Helical" evidence="7">
    <location>
        <begin position="514"/>
        <end position="537"/>
    </location>
</feature>
<evidence type="ECO:0000256" key="2">
    <source>
        <dbReference type="ARBA" id="ARBA00022692"/>
    </source>
</evidence>